<dbReference type="Proteomes" id="UP000182146">
    <property type="component" value="Unassembled WGS sequence"/>
</dbReference>
<name>A0A1G9IQF8_9BACT</name>
<dbReference type="EMBL" id="FNGU01000001">
    <property type="protein sequence ID" value="SDL27402.1"/>
    <property type="molecule type" value="Genomic_DNA"/>
</dbReference>
<dbReference type="RefSeq" id="WP_052446312.1">
    <property type="nucleotide sequence ID" value="NZ_FNGU01000001.1"/>
</dbReference>
<feature type="transmembrane region" description="Helical" evidence="1">
    <location>
        <begin position="107"/>
        <end position="125"/>
    </location>
</feature>
<keyword evidence="1" id="KW-0812">Transmembrane</keyword>
<dbReference type="STRING" id="392333.SAMN05660860_00207"/>
<evidence type="ECO:0008006" key="4">
    <source>
        <dbReference type="Google" id="ProtNLM"/>
    </source>
</evidence>
<reference evidence="2 3" key="1">
    <citation type="submission" date="2016-10" db="EMBL/GenBank/DDBJ databases">
        <authorList>
            <person name="de Groot N.N."/>
        </authorList>
    </citation>
    <scope>NUCLEOTIDE SEQUENCE [LARGE SCALE GENOMIC DNA]</scope>
    <source>
        <strain evidence="2 3">DSM 17813</strain>
    </source>
</reference>
<accession>A0A1G9IQF8</accession>
<keyword evidence="1" id="KW-1133">Transmembrane helix</keyword>
<dbReference type="Pfam" id="PF20332">
    <property type="entry name" value="DUF6627"/>
    <property type="match status" value="1"/>
</dbReference>
<dbReference type="OrthoDB" id="5472108at2"/>
<dbReference type="InterPro" id="IPR046735">
    <property type="entry name" value="PA2779-like"/>
</dbReference>
<evidence type="ECO:0000313" key="2">
    <source>
        <dbReference type="EMBL" id="SDL27402.1"/>
    </source>
</evidence>
<keyword evidence="1" id="KW-0472">Membrane</keyword>
<organism evidence="2 3">
    <name type="scientific">Geoalkalibacter ferrihydriticus</name>
    <dbReference type="NCBI Taxonomy" id="392333"/>
    <lineage>
        <taxon>Bacteria</taxon>
        <taxon>Pseudomonadati</taxon>
        <taxon>Thermodesulfobacteriota</taxon>
        <taxon>Desulfuromonadia</taxon>
        <taxon>Desulfuromonadales</taxon>
        <taxon>Geoalkalibacteraceae</taxon>
        <taxon>Geoalkalibacter</taxon>
    </lineage>
</organism>
<protein>
    <recommendedName>
        <fullName evidence="4">PA2779 family protein</fullName>
    </recommendedName>
</protein>
<evidence type="ECO:0000313" key="3">
    <source>
        <dbReference type="Proteomes" id="UP000182146"/>
    </source>
</evidence>
<gene>
    <name evidence="2" type="ORF">SAMN05660860_00207</name>
</gene>
<proteinExistence type="predicted"/>
<sequence length="135" mass="14965">MYMHRLWILDSRICWMVLFTFTLLCLAPTNTHAGLMESRLSTGEAYSQRAADLEKVRQVLQQEVVAQRLADYGFSSAEIAAKLPTLSDEQIHQIAGLTDNLAEGGNGLGVVVTVLVIILLVIVILKLTDKQVIIR</sequence>
<dbReference type="NCBIfam" id="NF033919">
    <property type="entry name" value="PA2779_fam"/>
    <property type="match status" value="1"/>
</dbReference>
<evidence type="ECO:0000256" key="1">
    <source>
        <dbReference type="SAM" id="Phobius"/>
    </source>
</evidence>
<dbReference type="AlphaFoldDB" id="A0A1G9IQF8"/>